<dbReference type="AlphaFoldDB" id="A0A8T0EER7"/>
<protein>
    <submittedName>
        <fullName evidence="1">Uncharacterized protein</fullName>
    </submittedName>
</protein>
<name>A0A8T0EER7_ARGBR</name>
<reference evidence="1" key="1">
    <citation type="journal article" date="2020" name="bioRxiv">
        <title>Chromosome-level reference genome of the European wasp spider Argiope bruennichi: a resource for studies on range expansion and evolutionary adaptation.</title>
        <authorList>
            <person name="Sheffer M.M."/>
            <person name="Hoppe A."/>
            <person name="Krehenwinkel H."/>
            <person name="Uhl G."/>
            <person name="Kuss A.W."/>
            <person name="Jensen L."/>
            <person name="Jensen C."/>
            <person name="Gillespie R.G."/>
            <person name="Hoff K.J."/>
            <person name="Prost S."/>
        </authorList>
    </citation>
    <scope>NUCLEOTIDE SEQUENCE</scope>
</reference>
<reference evidence="1" key="2">
    <citation type="submission" date="2020-06" db="EMBL/GenBank/DDBJ databases">
        <authorList>
            <person name="Sheffer M."/>
        </authorList>
    </citation>
    <scope>NUCLEOTIDE SEQUENCE</scope>
</reference>
<dbReference type="EMBL" id="JABXBU010002228">
    <property type="protein sequence ID" value="KAF8771319.1"/>
    <property type="molecule type" value="Genomic_DNA"/>
</dbReference>
<sequence>MNTTFEDIAVSNVAVLVYNDPEVRQKLVESADWNKEWKIFIDDKVSNFNLPVVLQKKVATMARIVGLKLKNEVVGISEIYSKRLSSCFRFLYRTTIKFRVAANSLQHSRLESFHQCRYLYFVIFKKLVTEWLPTELFVGRKIVEVLSRDQQIDVTFRFSLACALGLENSIILIWQQIPQEIKKRLIRNDLRAEAKYWIKLLCVAGDSIYFNRSSDLKAIICLIFQCFKEDPFLERDFERLSVVECNRFSKVFQYIRRSIGCF</sequence>
<keyword evidence="2" id="KW-1185">Reference proteome</keyword>
<organism evidence="1 2">
    <name type="scientific">Argiope bruennichi</name>
    <name type="common">Wasp spider</name>
    <name type="synonym">Aranea bruennichi</name>
    <dbReference type="NCBI Taxonomy" id="94029"/>
    <lineage>
        <taxon>Eukaryota</taxon>
        <taxon>Metazoa</taxon>
        <taxon>Ecdysozoa</taxon>
        <taxon>Arthropoda</taxon>
        <taxon>Chelicerata</taxon>
        <taxon>Arachnida</taxon>
        <taxon>Araneae</taxon>
        <taxon>Araneomorphae</taxon>
        <taxon>Entelegynae</taxon>
        <taxon>Araneoidea</taxon>
        <taxon>Araneidae</taxon>
        <taxon>Argiope</taxon>
    </lineage>
</organism>
<gene>
    <name evidence="1" type="ORF">HNY73_018756</name>
</gene>
<accession>A0A8T0EER7</accession>
<dbReference type="Proteomes" id="UP000807504">
    <property type="component" value="Unassembled WGS sequence"/>
</dbReference>
<evidence type="ECO:0000313" key="2">
    <source>
        <dbReference type="Proteomes" id="UP000807504"/>
    </source>
</evidence>
<proteinExistence type="predicted"/>
<evidence type="ECO:0000313" key="1">
    <source>
        <dbReference type="EMBL" id="KAF8771319.1"/>
    </source>
</evidence>
<comment type="caution">
    <text evidence="1">The sequence shown here is derived from an EMBL/GenBank/DDBJ whole genome shotgun (WGS) entry which is preliminary data.</text>
</comment>